<evidence type="ECO:0000256" key="1">
    <source>
        <dbReference type="PROSITE-ProRule" id="PRU00339"/>
    </source>
</evidence>
<keyword evidence="9" id="KW-1185">Reference proteome</keyword>
<dbReference type="SUPFAM" id="SSF53300">
    <property type="entry name" value="vWA-like"/>
    <property type="match status" value="1"/>
</dbReference>
<evidence type="ECO:0000259" key="5">
    <source>
        <dbReference type="PROSITE" id="PS50234"/>
    </source>
</evidence>
<dbReference type="Pfam" id="PF13374">
    <property type="entry name" value="TPR_10"/>
    <property type="match status" value="5"/>
</dbReference>
<feature type="transmembrane region" description="Helical" evidence="3">
    <location>
        <begin position="1907"/>
        <end position="1929"/>
    </location>
</feature>
<accession>A0A9P1FDH8</accession>
<dbReference type="PANTHER" id="PTHR19959">
    <property type="entry name" value="KINESIN LIGHT CHAIN"/>
    <property type="match status" value="1"/>
</dbReference>
<feature type="chain" id="PRO_5043271760" evidence="4">
    <location>
        <begin position="35"/>
        <end position="2884"/>
    </location>
</feature>
<dbReference type="EMBL" id="CAMXCT030000001">
    <property type="protein sequence ID" value="CAL4759273.1"/>
    <property type="molecule type" value="Genomic_DNA"/>
</dbReference>
<dbReference type="Pfam" id="PF13424">
    <property type="entry name" value="TPR_12"/>
    <property type="match status" value="3"/>
</dbReference>
<keyword evidence="3" id="KW-0472">Membrane</keyword>
<evidence type="ECO:0000313" key="8">
    <source>
        <dbReference type="EMBL" id="CAL4759273.1"/>
    </source>
</evidence>
<feature type="domain" description="VWFA" evidence="5">
    <location>
        <begin position="2711"/>
        <end position="2884"/>
    </location>
</feature>
<dbReference type="PROSITE" id="PS50234">
    <property type="entry name" value="VWFA"/>
    <property type="match status" value="1"/>
</dbReference>
<keyword evidence="1" id="KW-0802">TPR repeat</keyword>
<evidence type="ECO:0000313" key="6">
    <source>
        <dbReference type="EMBL" id="CAI3971961.1"/>
    </source>
</evidence>
<dbReference type="InterPro" id="IPR002035">
    <property type="entry name" value="VWF_A"/>
</dbReference>
<dbReference type="PANTHER" id="PTHR19959:SF119">
    <property type="entry name" value="FUNGAL LIPASE-LIKE DOMAIN-CONTAINING PROTEIN"/>
    <property type="match status" value="1"/>
</dbReference>
<sequence length="2884" mass="320031">MLSRSSLLTQGAWISPLAFCLTFLLIGPAPSTFAAPQSVGESQEQRNLFIKRNELYKRAQAAVDSENYKEARELLNQTLEITRQIRPAGHNDIIHLLESLALAYVKLDDMPAAITTCREIVDIKKKDLKEGSWQYFDLLWTVRHMEIMASLTPEQRDELFRAEQLAQEARNALARGDSATGEKRMLEILEIRKSIITVPHPLIFTALTDLGSFYLERGETEKATERFREAVALGEAHYNKEQCPDGHVHLATAYVFLGRALAAQGNLAKGRELLEYALKMREKLFPRDEFPNGHLHMATNLGALSGVAEEQGDLAAARTYLERSADAYIQLYPEDEYPDSHEFVISALNSIGTFLTNHGETEAAKPYYERALELSEKLFTRIKFPQGHVHYADALFGLARILYEKNNFVEVEPLLRQAVPMYLNHSPQGSRNLFLALDYLANSLFEQSRYQEAGKYFENAMAVAERIYPETQFPQGHPNKIQVLRRLADVQSQLGNQAAANQFIERASAMTNQLYPEEEFPGGHLEMANISTDQALQLMDSEPEKAKQLLEQSLAILEKNYPREEFPDGHHQVAAAYFYLALAHQTLGDDEGTLAYSRRAEAMLEKLYPADKFPQGNALLASVYSNIASVFSSREDHETALDYYTRGYEMRTRLYPQEMYPDGHSETAKSLSNLGREYEFQENYSEATAYFKQALTAWDNLYPIEQYPKGNERLALALRDMGRVFLKTNDLVSALPFLKRGLVMFQRLYPQNEYPHGHYNLAESFNLVGETLRLLGQQEEARDHFQQAVAILDSLHPEGGYLYDALVIRNLGLSEFHLGNLPAAGQHLARAARVYEAQLSPDKNPHGSIDLADCLFDLGLLREREGNLSEALVVIDRATAMYDALLSEPTVTQAGTLLALIRVSTALGDISQTEERLAKVDAMLEALFPSEEFPQGHEEIAKHIDRWGELFANRGDHEAAEEQHARALDMRQALYPAEEFPKGHDELVTSFLHLGTALHKQGNFAESIDYFQQIVDMHEQLYPLATHPRGRLNRVLDLVRLGDAYQAAEEFAAAEDCYQQGLALYEEFYTPARYPDSHPDVATAYNRMGDVLLWQGKYKEALGYYERSVNLWEFFCSPERYPKGHPYLAITYSRMGYLLHALGQAERAEGYYQQAQAMLETIYSREQYPGGHAYWAEAANSLGHWHQSQAHLEEARRYYASALKIYEGLAHGTYGNANHACTLNNLVHLHFAAGDYPSAQQYAQESFAIYQRLYPPERLPQGHHALALCSRNLAELEIAAGDPKAGYAQLVDAFWTQFGLSQDVITSTPDPTIRSRTQSLRGPHDALLTLCWIYRNDVPTATADALQAVVAHKTIVADTARRLGVRDGLKQNDPQFAETLRHFRPLDRQLLARATPVTDESEEDLFARLQTVADERNQLHEQLTAQVDAAAGASPPLKLDLSELRQRLPQNSAVVEFVRMTPYVFKAHKNQPAWRTPRYVALVLTSESETPQLVDLGPAQPLEDAIAAVTKHLQDASTGSSDADEATLEADYRELASTLQTLVFAPLVSTLGEAKLVFIAPHQDLNRINFEALVDEQGQYLIENYDFAYLSSSRDLLRQPEEAATGTVVFSAPKFGFGQDLASAGARSIAGGAAAVSPQPEASPDTLDAIPLQWSSTATRLDEVAVLEQTIKSNAESIPVVELINQDATEEAFTALEPSGVIHISAPAFQPAEPDTTLDEQPFIDWDQGDIFLPNDPTDRKLPPTIAARISPSRQTVAPLYSSGIGLAGADRATLANDPQPPSTNDGLLTADEISTAHLRKTKLVTLHLWDNAPTATTSNTAIESLRYAFLQAGSRAFVTNTLAMPDDVTQEFLTEFYSHISAGTSPQQALREAKLSLLSQRRDASQVLLVYILFAADTEAFFASHWPFVVGVGLLFLSVQLIVCARFFHQVRGYERLLSRLTRDYESGGTGRGKDERDVRNFPWLGWVNRNFPAKSTTPGNFTRDEVLHELDSRVAGSGDYLLLQRMGVAAPLLGVLLTVLGFIWVNPPEDQEISIGQMFQQVYPLVAGVGTGAALAFINQGLLHLAGWKAEHLRVIARNWFDTVIWSNVGLDTQAATVKAIGAMDRMSATLALSAEKQLKNAARLEKSAAAMQAATASFREMVQAMGSEMHGLPETLAGLQKATAASAEALDKLLPMSRRAVAGLDVSVAAFRSAVEQDFVEAARKHHTSIESLTESVNATTAGSHEMLSAAAERFQTTAHAINAAADALTYRMNEQGNLSTEIVATQQTLRDAVSQLTDASNHFRYTLDSTVTPTQQQMGTAASSFAASAEQLSTFIQQGLEPATARLAELHTTLGELQNTVRRIQELNGSEGELSRLSESLKQASSAAETMGELPGQLREVMAAYAADHAEENPGRGLLAGLFRSKPTNHAAGLAGWISTNDVTLFTMVLVVLIALALHSSLVKKRKSNEALAMDLSSTAAELDNTIRKHDTLDEELRKRRAELAAQGESLEQTEELLQITQREKDQLNEDLTATQELITSLQSSLEGLQTENTNLESTNADYEQQLQTLEEQKTELATERESLNEQLAGLGKQLQQKLDALRDVEEQRSQLRQQVEELDGIVTALRAKVDTTTADLAATREQATQQGEQAAARIAELEGMAEAKGTEVEDYLAKLRRATEAIESLKLEKQETEEQLTATELRYQQQLLMETTVNRELVGIKGSLKKVAIIFDASGSMKEETTQGTGDRWSEAQQIAQTWLQHLDVDECVLIVFSSDVRTFPEDGSFANLTGETEEEVRKNLLDKLAQVEPDGWTNTLGALRKAYTYESLDSIILFSDGAPTNPNLGTFDAEVARSIYTLCSEHADIPINTVGLGNYFDPDLATFLRTVARLTGGTFRGR</sequence>
<feature type="repeat" description="TPR" evidence="1">
    <location>
        <begin position="668"/>
        <end position="701"/>
    </location>
</feature>
<name>A0A9P1FDH8_9DINO</name>
<comment type="caution">
    <text evidence="6">The sequence shown here is derived from an EMBL/GenBank/DDBJ whole genome shotgun (WGS) entry which is preliminary data.</text>
</comment>
<reference evidence="6" key="1">
    <citation type="submission" date="2022-10" db="EMBL/GenBank/DDBJ databases">
        <authorList>
            <person name="Chen Y."/>
            <person name="Dougan E. K."/>
            <person name="Chan C."/>
            <person name="Rhodes N."/>
            <person name="Thang M."/>
        </authorList>
    </citation>
    <scope>NUCLEOTIDE SEQUENCE</scope>
</reference>
<keyword evidence="2" id="KW-0175">Coiled coil</keyword>
<feature type="transmembrane region" description="Helical" evidence="3">
    <location>
        <begin position="2008"/>
        <end position="2027"/>
    </location>
</feature>
<dbReference type="SUPFAM" id="SSF48452">
    <property type="entry name" value="TPR-like"/>
    <property type="match status" value="6"/>
</dbReference>
<feature type="repeat" description="TPR" evidence="1">
    <location>
        <begin position="621"/>
        <end position="654"/>
    </location>
</feature>
<feature type="signal peptide" evidence="4">
    <location>
        <begin position="1"/>
        <end position="34"/>
    </location>
</feature>
<dbReference type="OrthoDB" id="9991317at2759"/>
<evidence type="ECO:0000256" key="4">
    <source>
        <dbReference type="SAM" id="SignalP"/>
    </source>
</evidence>
<keyword evidence="3" id="KW-0812">Transmembrane</keyword>
<dbReference type="EMBL" id="CAMXCT020000001">
    <property type="protein sequence ID" value="CAL1125336.1"/>
    <property type="molecule type" value="Genomic_DNA"/>
</dbReference>
<organism evidence="6">
    <name type="scientific">Cladocopium goreaui</name>
    <dbReference type="NCBI Taxonomy" id="2562237"/>
    <lineage>
        <taxon>Eukaryota</taxon>
        <taxon>Sar</taxon>
        <taxon>Alveolata</taxon>
        <taxon>Dinophyceae</taxon>
        <taxon>Suessiales</taxon>
        <taxon>Symbiodiniaceae</taxon>
        <taxon>Cladocopium</taxon>
    </lineage>
</organism>
<feature type="repeat" description="TPR" evidence="1">
    <location>
        <begin position="345"/>
        <end position="378"/>
    </location>
</feature>
<evidence type="ECO:0000256" key="2">
    <source>
        <dbReference type="SAM" id="Coils"/>
    </source>
</evidence>
<dbReference type="SMART" id="SM00028">
    <property type="entry name" value="TPR"/>
    <property type="match status" value="22"/>
</dbReference>
<protein>
    <submittedName>
        <fullName evidence="8">Kinesin light chain 3</fullName>
    </submittedName>
</protein>
<feature type="repeat" description="TPR" evidence="1">
    <location>
        <begin position="988"/>
        <end position="1021"/>
    </location>
</feature>
<feature type="repeat" description="TPR" evidence="1">
    <location>
        <begin position="1082"/>
        <end position="1115"/>
    </location>
</feature>
<gene>
    <name evidence="6" type="ORF">C1SCF055_LOCUS551</name>
</gene>
<keyword evidence="3" id="KW-1133">Transmembrane helix</keyword>
<dbReference type="Gene3D" id="1.25.40.10">
    <property type="entry name" value="Tetratricopeptide repeat domain"/>
    <property type="match status" value="8"/>
</dbReference>
<evidence type="ECO:0000256" key="3">
    <source>
        <dbReference type="SAM" id="Phobius"/>
    </source>
</evidence>
<evidence type="ECO:0000313" key="9">
    <source>
        <dbReference type="Proteomes" id="UP001152797"/>
    </source>
</evidence>
<dbReference type="InterPro" id="IPR036465">
    <property type="entry name" value="vWFA_dom_sf"/>
</dbReference>
<proteinExistence type="predicted"/>
<dbReference type="PROSITE" id="PS50005">
    <property type="entry name" value="TPR"/>
    <property type="match status" value="6"/>
</dbReference>
<dbReference type="EMBL" id="CAMXCT010000001">
    <property type="protein sequence ID" value="CAI3971961.1"/>
    <property type="molecule type" value="Genomic_DNA"/>
</dbReference>
<feature type="repeat" description="TPR" evidence="1">
    <location>
        <begin position="204"/>
        <end position="237"/>
    </location>
</feature>
<keyword evidence="4" id="KW-0732">Signal</keyword>
<dbReference type="InterPro" id="IPR019734">
    <property type="entry name" value="TPR_rpt"/>
</dbReference>
<dbReference type="InterPro" id="IPR024983">
    <property type="entry name" value="CHAT_dom"/>
</dbReference>
<dbReference type="Pfam" id="PF12770">
    <property type="entry name" value="CHAT"/>
    <property type="match status" value="1"/>
</dbReference>
<dbReference type="Proteomes" id="UP001152797">
    <property type="component" value="Unassembled WGS sequence"/>
</dbReference>
<feature type="coiled-coil region" evidence="2">
    <location>
        <begin position="2478"/>
        <end position="2687"/>
    </location>
</feature>
<dbReference type="Gene3D" id="3.40.50.410">
    <property type="entry name" value="von Willebrand factor, type A domain"/>
    <property type="match status" value="1"/>
</dbReference>
<feature type="transmembrane region" description="Helical" evidence="3">
    <location>
        <begin position="2418"/>
        <end position="2442"/>
    </location>
</feature>
<dbReference type="InterPro" id="IPR011990">
    <property type="entry name" value="TPR-like_helical_dom_sf"/>
</dbReference>
<evidence type="ECO:0000313" key="7">
    <source>
        <dbReference type="EMBL" id="CAL1125336.1"/>
    </source>
</evidence>
<reference evidence="7" key="2">
    <citation type="submission" date="2024-04" db="EMBL/GenBank/DDBJ databases">
        <authorList>
            <person name="Chen Y."/>
            <person name="Shah S."/>
            <person name="Dougan E. K."/>
            <person name="Thang M."/>
            <person name="Chan C."/>
        </authorList>
    </citation>
    <scope>NUCLEOTIDE SEQUENCE [LARGE SCALE GENOMIC DNA]</scope>
</reference>
<feature type="transmembrane region" description="Helical" evidence="3">
    <location>
        <begin position="2047"/>
        <end position="2070"/>
    </location>
</feature>